<reference evidence="5 6" key="1">
    <citation type="submission" date="2019-10" db="EMBL/GenBank/DDBJ databases">
        <title>Draft whole-genome sequence of the purple nonsulfur photosynthetic bacterium Roseospira navarrensis DSM 15114.</title>
        <authorList>
            <person name="Kyndt J.A."/>
            <person name="Meyer T.E."/>
        </authorList>
    </citation>
    <scope>NUCLEOTIDE SEQUENCE [LARGE SCALE GENOMIC DNA]</scope>
    <source>
        <strain evidence="5 6">DSM 15114</strain>
    </source>
</reference>
<keyword evidence="1 5" id="KW-0808">Transferase</keyword>
<proteinExistence type="predicted"/>
<sequence>MAPSVVGSLRGQPAPKPASTDTPSGVRPATLDDLDALVALETRAFDSDRLSRRSFRRFIHHGRAACCVAAPDGRILGYVLTLFRSGTALARLYSIAVDPQARGQGIGAVLVQAAEAAALERDRVLLRLEVRADNATAQALYRRLGYRPFGRLKGYYADQTDAVRMQRALRPVGSAHPAPRYYAQTTDFTCGPAALMMGLGALDPARPLDRRLEFRLWREATTIFMAAGHGGCEPFGLALAAARRGVSVRIHVSRPPPYFLDSVRDPDKREIMALTQVDFREQAEAAGLPVTESALSMEDLRAALDAGRVAVLLVSHYRMLGTRTPHWVLAFGHDGRRVFVHDPWVEPDDLETPLAAADLPIPWSELDRMARFGRDRLQAALVLGPVEDRSRP</sequence>
<dbReference type="PANTHER" id="PTHR43877">
    <property type="entry name" value="AMINOALKYLPHOSPHONATE N-ACETYLTRANSFERASE-RELATED-RELATED"/>
    <property type="match status" value="1"/>
</dbReference>
<dbReference type="Proteomes" id="UP000434582">
    <property type="component" value="Unassembled WGS sequence"/>
</dbReference>
<dbReference type="Gene3D" id="3.40.630.30">
    <property type="match status" value="1"/>
</dbReference>
<dbReference type="InterPro" id="IPR016181">
    <property type="entry name" value="Acyl_CoA_acyltransferase"/>
</dbReference>
<dbReference type="RefSeq" id="WP_153342501.1">
    <property type="nucleotide sequence ID" value="NZ_WIVE01000015.1"/>
</dbReference>
<accession>A0A7X2D4I0</accession>
<protein>
    <submittedName>
        <fullName evidence="5">GNAT family N-acetyltransferase</fullName>
    </submittedName>
</protein>
<gene>
    <name evidence="5" type="ORF">GHC57_06780</name>
</gene>
<feature type="domain" description="N-acetyltransferase" evidence="4">
    <location>
        <begin position="24"/>
        <end position="170"/>
    </location>
</feature>
<evidence type="ECO:0000256" key="2">
    <source>
        <dbReference type="ARBA" id="ARBA00023315"/>
    </source>
</evidence>
<comment type="caution">
    <text evidence="5">The sequence shown here is derived from an EMBL/GenBank/DDBJ whole genome shotgun (WGS) entry which is preliminary data.</text>
</comment>
<evidence type="ECO:0000256" key="1">
    <source>
        <dbReference type="ARBA" id="ARBA00022679"/>
    </source>
</evidence>
<feature type="region of interest" description="Disordered" evidence="3">
    <location>
        <begin position="1"/>
        <end position="27"/>
    </location>
</feature>
<keyword evidence="2" id="KW-0012">Acyltransferase</keyword>
<dbReference type="InterPro" id="IPR050832">
    <property type="entry name" value="Bact_Acetyltransf"/>
</dbReference>
<dbReference type="AlphaFoldDB" id="A0A7X2D4I0"/>
<dbReference type="EMBL" id="WIVE01000015">
    <property type="protein sequence ID" value="MQX36220.1"/>
    <property type="molecule type" value="Genomic_DNA"/>
</dbReference>
<dbReference type="GO" id="GO:0016747">
    <property type="term" value="F:acyltransferase activity, transferring groups other than amino-acyl groups"/>
    <property type="evidence" value="ECO:0007669"/>
    <property type="project" value="InterPro"/>
</dbReference>
<dbReference type="Pfam" id="PF11814">
    <property type="entry name" value="DUF3335"/>
    <property type="match status" value="1"/>
</dbReference>
<keyword evidence="6" id="KW-1185">Reference proteome</keyword>
<dbReference type="PANTHER" id="PTHR43877:SF2">
    <property type="entry name" value="AMINOALKYLPHOSPHONATE N-ACETYLTRANSFERASE-RELATED"/>
    <property type="match status" value="1"/>
</dbReference>
<organism evidence="5 6">
    <name type="scientific">Roseospira navarrensis</name>
    <dbReference type="NCBI Taxonomy" id="140058"/>
    <lineage>
        <taxon>Bacteria</taxon>
        <taxon>Pseudomonadati</taxon>
        <taxon>Pseudomonadota</taxon>
        <taxon>Alphaproteobacteria</taxon>
        <taxon>Rhodospirillales</taxon>
        <taxon>Rhodospirillaceae</taxon>
        <taxon>Roseospira</taxon>
    </lineage>
</organism>
<evidence type="ECO:0000313" key="5">
    <source>
        <dbReference type="EMBL" id="MQX36220.1"/>
    </source>
</evidence>
<dbReference type="PROSITE" id="PS51186">
    <property type="entry name" value="GNAT"/>
    <property type="match status" value="1"/>
</dbReference>
<evidence type="ECO:0000259" key="4">
    <source>
        <dbReference type="PROSITE" id="PS51186"/>
    </source>
</evidence>
<dbReference type="Pfam" id="PF00583">
    <property type="entry name" value="Acetyltransf_1"/>
    <property type="match status" value="1"/>
</dbReference>
<dbReference type="InterPro" id="IPR021770">
    <property type="entry name" value="DUF3335"/>
</dbReference>
<dbReference type="InterPro" id="IPR000182">
    <property type="entry name" value="GNAT_dom"/>
</dbReference>
<dbReference type="OrthoDB" id="9803233at2"/>
<dbReference type="CDD" id="cd04301">
    <property type="entry name" value="NAT_SF"/>
    <property type="match status" value="1"/>
</dbReference>
<name>A0A7X2D4I0_9PROT</name>
<evidence type="ECO:0000256" key="3">
    <source>
        <dbReference type="SAM" id="MobiDB-lite"/>
    </source>
</evidence>
<evidence type="ECO:0000313" key="6">
    <source>
        <dbReference type="Proteomes" id="UP000434582"/>
    </source>
</evidence>
<dbReference type="SUPFAM" id="SSF55729">
    <property type="entry name" value="Acyl-CoA N-acyltransferases (Nat)"/>
    <property type="match status" value="1"/>
</dbReference>